<dbReference type="EMBL" id="UINC01057434">
    <property type="protein sequence ID" value="SVB78570.1"/>
    <property type="molecule type" value="Genomic_DNA"/>
</dbReference>
<reference evidence="1" key="1">
    <citation type="submission" date="2018-05" db="EMBL/GenBank/DDBJ databases">
        <authorList>
            <person name="Lanie J.A."/>
            <person name="Ng W.-L."/>
            <person name="Kazmierczak K.M."/>
            <person name="Andrzejewski T.M."/>
            <person name="Davidsen T.M."/>
            <person name="Wayne K.J."/>
            <person name="Tettelin H."/>
            <person name="Glass J.I."/>
            <person name="Rusch D."/>
            <person name="Podicherti R."/>
            <person name="Tsui H.-C.T."/>
            <person name="Winkler M.E."/>
        </authorList>
    </citation>
    <scope>NUCLEOTIDE SEQUENCE</scope>
</reference>
<sequence>KEPRLKRINFIIVYRGLRSASRLEAAEAELRMLITAVLPVEFNLSTGKPVIGRLLAEGNPAVQAHLGYSEPVFDRDD</sequence>
<protein>
    <submittedName>
        <fullName evidence="1">Uncharacterized protein</fullName>
    </submittedName>
</protein>
<name>A0A382GTY7_9ZZZZ</name>
<accession>A0A382GTY7</accession>
<dbReference type="AlphaFoldDB" id="A0A382GTY7"/>
<feature type="non-terminal residue" evidence="1">
    <location>
        <position position="1"/>
    </location>
</feature>
<gene>
    <name evidence="1" type="ORF">METZ01_LOCUS231424</name>
</gene>
<organism evidence="1">
    <name type="scientific">marine metagenome</name>
    <dbReference type="NCBI Taxonomy" id="408172"/>
    <lineage>
        <taxon>unclassified sequences</taxon>
        <taxon>metagenomes</taxon>
        <taxon>ecological metagenomes</taxon>
    </lineage>
</organism>
<proteinExistence type="predicted"/>
<evidence type="ECO:0000313" key="1">
    <source>
        <dbReference type="EMBL" id="SVB78570.1"/>
    </source>
</evidence>